<evidence type="ECO:0000313" key="3">
    <source>
        <dbReference type="Proteomes" id="UP000265140"/>
    </source>
</evidence>
<dbReference type="Proteomes" id="UP000265140">
    <property type="component" value="Chromosome 13"/>
</dbReference>
<dbReference type="GeneTree" id="ENSGT00610000086112"/>
<evidence type="ECO:0000256" key="1">
    <source>
        <dbReference type="SAM" id="MobiDB-lite"/>
    </source>
</evidence>
<reference evidence="2" key="2">
    <citation type="submission" date="2020-02" db="EMBL/GenBank/DDBJ databases">
        <title>Esox lucius (northern pike) genome, fEsoLuc1, primary haplotype.</title>
        <authorList>
            <person name="Myers G."/>
            <person name="Karagic N."/>
            <person name="Meyer A."/>
            <person name="Pippel M."/>
            <person name="Reichard M."/>
            <person name="Winkler S."/>
            <person name="Tracey A."/>
            <person name="Sims Y."/>
            <person name="Howe K."/>
            <person name="Rhie A."/>
            <person name="Formenti G."/>
            <person name="Durbin R."/>
            <person name="Fedrigo O."/>
            <person name="Jarvis E.D."/>
        </authorList>
    </citation>
    <scope>NUCLEOTIDE SEQUENCE [LARGE SCALE GENOMIC DNA]</scope>
</reference>
<dbReference type="PANTHER" id="PTHR33960:SF1">
    <property type="entry name" value="SIMILAR TO KIAA0825 PROTEIN"/>
    <property type="match status" value="1"/>
</dbReference>
<dbReference type="PANTHER" id="PTHR33960">
    <property type="entry name" value="SIMILAR TO KIAA0825 PROTEIN"/>
    <property type="match status" value="1"/>
</dbReference>
<proteinExistence type="predicted"/>
<feature type="region of interest" description="Disordered" evidence="1">
    <location>
        <begin position="1211"/>
        <end position="1236"/>
    </location>
</feature>
<gene>
    <name evidence="2" type="primary">KIAA0825</name>
</gene>
<dbReference type="AlphaFoldDB" id="A0A3P9A9H8"/>
<name>A0A3P9A9H8_ESOLU</name>
<organism evidence="2 3">
    <name type="scientific">Esox lucius</name>
    <name type="common">Northern pike</name>
    <dbReference type="NCBI Taxonomy" id="8010"/>
    <lineage>
        <taxon>Eukaryota</taxon>
        <taxon>Metazoa</taxon>
        <taxon>Chordata</taxon>
        <taxon>Craniata</taxon>
        <taxon>Vertebrata</taxon>
        <taxon>Euteleostomi</taxon>
        <taxon>Actinopterygii</taxon>
        <taxon>Neopterygii</taxon>
        <taxon>Teleostei</taxon>
        <taxon>Protacanthopterygii</taxon>
        <taxon>Esociformes</taxon>
        <taxon>Esocidae</taxon>
        <taxon>Esox</taxon>
    </lineage>
</organism>
<reference evidence="2" key="4">
    <citation type="submission" date="2025-09" db="UniProtKB">
        <authorList>
            <consortium name="Ensembl"/>
        </authorList>
    </citation>
    <scope>IDENTIFICATION</scope>
</reference>
<dbReference type="Bgee" id="ENSELUG00000017598">
    <property type="expression patterns" value="Expressed in testis and 13 other cell types or tissues"/>
</dbReference>
<keyword evidence="3" id="KW-1185">Reference proteome</keyword>
<reference evidence="2" key="3">
    <citation type="submission" date="2025-08" db="UniProtKB">
        <authorList>
            <consortium name="Ensembl"/>
        </authorList>
    </citation>
    <scope>IDENTIFICATION</scope>
</reference>
<dbReference type="Ensembl" id="ENSELUT00000040417.3">
    <property type="protein sequence ID" value="ENSELUP00000037856.3"/>
    <property type="gene ID" value="ENSELUG00000017598.3"/>
</dbReference>
<accession>A0A3P9A9H8</accession>
<evidence type="ECO:0000313" key="2">
    <source>
        <dbReference type="Ensembl" id="ENSELUP00000037856.3"/>
    </source>
</evidence>
<dbReference type="STRING" id="8010.ENSELUP00000037856"/>
<reference evidence="3" key="1">
    <citation type="journal article" date="2014" name="PLoS ONE">
        <title>The genome and linkage map of the northern pike (Esox lucius): conserved synteny revealed between the salmonid sister group and the Neoteleostei.</title>
        <authorList>
            <person name="Rondeau E.B."/>
            <person name="Minkley D.R."/>
            <person name="Leong J.S."/>
            <person name="Messmer A.M."/>
            <person name="Jantzen J.R."/>
            <person name="von Schalburg K.R."/>
            <person name="Lemon C."/>
            <person name="Bird N.H."/>
            <person name="Koop B.F."/>
        </authorList>
    </citation>
    <scope>NUCLEOTIDE SEQUENCE</scope>
</reference>
<protein>
    <submittedName>
        <fullName evidence="2">KIAA0825</fullName>
    </submittedName>
</protein>
<dbReference type="Pfam" id="PF14906">
    <property type="entry name" value="DUF4495"/>
    <property type="match status" value="1"/>
</dbReference>
<dbReference type="InterPro" id="IPR027993">
    <property type="entry name" value="DUF4495"/>
</dbReference>
<sequence length="1236" mass="136572">MEWQGHLPQDHAFVELLVPGIPSELDVQQLLRDTEEKLKLNADSIEQSLKALQQKMGESWTEEPPLSPTECLQWFSPRNPSAVRAVATGHQELLDFLKAVLHYLKTDEEEREDLTLQLLVNISSQCGVSFPGGATSSTLMKPGPSVHAAREEGPLESLELWDEVRLLLRRRLLDRLALPLPVPRRIHCLQQLLFLYPAWEVLTLYQGLRSRAALSLLHSALGSGPGATGFDRLALGVGAAAPALCSAIREELHVLNGVADPHTILGFLNAAYLDTVSRELAAMMGRECESALKDNTMLSSSKGRRISARPKTAVAPLEVAPETGRNFSLTAHQLRALTQLACTLLGLERQVEELATQLAFINCAGETPCSVRGILKKTKDNLEMTAVDYTKTTGEMLFQSPEPLVLEFEWRTAFRELVPQIAHCVKVVLEDVCSKALRQEEELSLLSGSAHIALTNTPDTDDSALTCPGRDIPKMVAKFCGDIIRECNALLPLAEACGDGVLLEVRCSFVEACARVASAMLGRVEERAGQVPSGAPLKNLATLLGTSVYVHQWLCHYHDRLKETSASLARVPLTLLPIQRYLDVTEGLREQLTSYCGQVCSSTILQDAESHDWAHTKTFYEGERCSFSVQMWHYFLSGLRADLWLAVPGCVGRDVLAQVVSESLQVLVQRYSRARPSYRRHLQIRFDITAVLLCVEQLMWSLCERTESLLGLEPSAGRHAWVATIHSLCDQLLTTLVIVTAPLAHLYRTFQDRLGEDSTPAPVQPPGVHWLSAIHPGLFSTRAVRDGLVGDAASECQLRLLTSDPGYSPRLLLTSILHRDCHLLRVLLESSYSTRSVPVVVSCVRAVVIQPVHGLLGPLVNMVLTWQASEEPCSSLPRRDVPDSVLSKVPKEWSYAPATPGRREPIDSVVNLAVQALSFIYTNLPLAVASIPLPVRFLFHTAEKHLSQHARQLRSTGLLIWSLLSCLCQLLEEPNSLELLWSLPLDQGAKENLSLLSECLQGSMGQGQQKGVPKPTVHKVLQVLEENRPKWSSMQLLKARKLCSESAFEQGESGVAQERDGSVDEATERKKALALLEICHKPGGAEYLRQIYHIIRVNEALLRSKLCVSSDATDDSQVVTFNLEPDSPVHASPRFNPLHQFKHIGSNGFDQSAVGGWTWDWATLLPAYQRMSRLTVTTLLANRWEMQDGADLEDEETTLVEELQKAYFNQSPGSRAPPGVSQAAPEEQHAVANIIN</sequence>